<evidence type="ECO:0000256" key="3">
    <source>
        <dbReference type="ARBA" id="ARBA00023125"/>
    </source>
</evidence>
<evidence type="ECO:0000256" key="2">
    <source>
        <dbReference type="ARBA" id="ARBA00022747"/>
    </source>
</evidence>
<organism evidence="5 6">
    <name type="scientific">Mycoplasmopsis equigenitalium</name>
    <dbReference type="NCBI Taxonomy" id="114883"/>
    <lineage>
        <taxon>Bacteria</taxon>
        <taxon>Bacillati</taxon>
        <taxon>Mycoplasmatota</taxon>
        <taxon>Mycoplasmoidales</taxon>
        <taxon>Metamycoplasmataceae</taxon>
        <taxon>Mycoplasmopsis</taxon>
    </lineage>
</organism>
<dbReference type="Gene3D" id="1.10.287.1120">
    <property type="entry name" value="Bipartite methylase S protein"/>
    <property type="match status" value="1"/>
</dbReference>
<gene>
    <name evidence="5" type="ORF">NPA09_01675</name>
</gene>
<dbReference type="Proteomes" id="UP001059576">
    <property type="component" value="Chromosome"/>
</dbReference>
<evidence type="ECO:0000313" key="5">
    <source>
        <dbReference type="EMBL" id="UUD37312.1"/>
    </source>
</evidence>
<dbReference type="GO" id="GO:0004519">
    <property type="term" value="F:endonuclease activity"/>
    <property type="evidence" value="ECO:0007669"/>
    <property type="project" value="UniProtKB-KW"/>
</dbReference>
<comment type="similarity">
    <text evidence="1">Belongs to the type-I restriction system S methylase family.</text>
</comment>
<keyword evidence="5" id="KW-0540">Nuclease</keyword>
<dbReference type="RefSeq" id="WP_256541866.1">
    <property type="nucleotide sequence ID" value="NZ_CP101808.1"/>
</dbReference>
<keyword evidence="3" id="KW-0238">DNA-binding</keyword>
<dbReference type="GO" id="GO:0016787">
    <property type="term" value="F:hydrolase activity"/>
    <property type="evidence" value="ECO:0007669"/>
    <property type="project" value="UniProtKB-KW"/>
</dbReference>
<keyword evidence="5" id="KW-0378">Hydrolase</keyword>
<keyword evidence="2" id="KW-0680">Restriction system</keyword>
<evidence type="ECO:0000313" key="6">
    <source>
        <dbReference type="Proteomes" id="UP001059576"/>
    </source>
</evidence>
<dbReference type="SUPFAM" id="SSF116734">
    <property type="entry name" value="DNA methylase specificity domain"/>
    <property type="match status" value="2"/>
</dbReference>
<feature type="domain" description="Type I restriction modification DNA specificity" evidence="4">
    <location>
        <begin position="184"/>
        <end position="328"/>
    </location>
</feature>
<name>A0ABY5J5B9_9BACT</name>
<feature type="domain" description="Type I restriction modification DNA specificity" evidence="4">
    <location>
        <begin position="5"/>
        <end position="160"/>
    </location>
</feature>
<dbReference type="PANTHER" id="PTHR30408">
    <property type="entry name" value="TYPE-1 RESTRICTION ENZYME ECOKI SPECIFICITY PROTEIN"/>
    <property type="match status" value="1"/>
</dbReference>
<evidence type="ECO:0000256" key="1">
    <source>
        <dbReference type="ARBA" id="ARBA00010923"/>
    </source>
</evidence>
<proteinExistence type="inferred from homology"/>
<dbReference type="Gene3D" id="3.90.220.20">
    <property type="entry name" value="DNA methylase specificity domains"/>
    <property type="match status" value="2"/>
</dbReference>
<dbReference type="InterPro" id="IPR000055">
    <property type="entry name" value="Restrct_endonuc_typeI_TRD"/>
</dbReference>
<dbReference type="Pfam" id="PF01420">
    <property type="entry name" value="Methylase_S"/>
    <property type="match status" value="2"/>
</dbReference>
<dbReference type="InterPro" id="IPR052021">
    <property type="entry name" value="Type-I_RS_S_subunit"/>
</dbReference>
<protein>
    <submittedName>
        <fullName evidence="5">Restriction endonuclease subunit S</fullName>
        <ecNumber evidence="5">3.1.21.-</ecNumber>
    </submittedName>
</protein>
<accession>A0ABY5J5B9</accession>
<dbReference type="EMBL" id="CP101808">
    <property type="protein sequence ID" value="UUD37312.1"/>
    <property type="molecule type" value="Genomic_DNA"/>
</dbReference>
<evidence type="ECO:0000259" key="4">
    <source>
        <dbReference type="Pfam" id="PF01420"/>
    </source>
</evidence>
<sequence>MHSCCNFFSGGTPLSSNRKFYKGTIPFIRSGEINSDKTTLFINNDALKNSSAKIVKKGDLLLALYGATSGEIGISKIDGAINQAILCIRTEQDKNFIKYQWQKNKTKILDTYLQGGQGNLSSQLVGSLVFGFPNLDEQRKIAIFLNLIDDRIETQNKIISKYESLIKSIMQKIFTNQAVLKTTTKLHNLINIFTGKRNANEAVEGGSFPFFTCGKEILRIDKYSFEGESLLISGNGEIGQIKYFNGKFDAYQRTYVLQNSKIPMLYLKAYLSFILPMVIGKNKQQSAMPYIVLETLKNIDIPIIDDINTNLIIDLFKILDKKAENEKRYSELLLKERAYLMNNMFI</sequence>
<reference evidence="5" key="1">
    <citation type="submission" date="2022-07" db="EMBL/GenBank/DDBJ databases">
        <title>Complete genome of Mycoplasma equigenitalium type strain T37.</title>
        <authorList>
            <person name="Spergser J."/>
        </authorList>
    </citation>
    <scope>NUCLEOTIDE SEQUENCE</scope>
    <source>
        <strain evidence="5">T37</strain>
    </source>
</reference>
<dbReference type="PANTHER" id="PTHR30408:SF13">
    <property type="entry name" value="TYPE I RESTRICTION ENZYME HINDI SPECIFICITY SUBUNIT"/>
    <property type="match status" value="1"/>
</dbReference>
<dbReference type="EC" id="3.1.21.-" evidence="5"/>
<keyword evidence="5" id="KW-0255">Endonuclease</keyword>
<dbReference type="InterPro" id="IPR044946">
    <property type="entry name" value="Restrct_endonuc_typeI_TRD_sf"/>
</dbReference>
<keyword evidence="6" id="KW-1185">Reference proteome</keyword>